<name>A0A699Q3G0_TANCI</name>
<sequence>MHQRFTRDSYGTLSRLNVIKGRSRNSGWDSVGGKSQSAVQRLLAGVVRNAEVRGESIPTLPFVTSFVSATLEREGEGRTASAEVDSFPRPSAPVIIAATTITPTACPATVVKEKIAKPSLFFADSASVGTNPATGGFVDLSGSDFLVGGICTIISPHTNLQKMSLSAEVRMRAEYNIKEKRILESVVV</sequence>
<evidence type="ECO:0000313" key="1">
    <source>
        <dbReference type="EMBL" id="GFC55197.1"/>
    </source>
</evidence>
<accession>A0A699Q3G0</accession>
<organism evidence="1">
    <name type="scientific">Tanacetum cinerariifolium</name>
    <name type="common">Dalmatian daisy</name>
    <name type="synonym">Chrysanthemum cinerariifolium</name>
    <dbReference type="NCBI Taxonomy" id="118510"/>
    <lineage>
        <taxon>Eukaryota</taxon>
        <taxon>Viridiplantae</taxon>
        <taxon>Streptophyta</taxon>
        <taxon>Embryophyta</taxon>
        <taxon>Tracheophyta</taxon>
        <taxon>Spermatophyta</taxon>
        <taxon>Magnoliopsida</taxon>
        <taxon>eudicotyledons</taxon>
        <taxon>Gunneridae</taxon>
        <taxon>Pentapetalae</taxon>
        <taxon>asterids</taxon>
        <taxon>campanulids</taxon>
        <taxon>Asterales</taxon>
        <taxon>Asteraceae</taxon>
        <taxon>Asteroideae</taxon>
        <taxon>Anthemideae</taxon>
        <taxon>Anthemidinae</taxon>
        <taxon>Tanacetum</taxon>
    </lineage>
</organism>
<reference evidence="1" key="1">
    <citation type="journal article" date="2019" name="Sci. Rep.">
        <title>Draft genome of Tanacetum cinerariifolium, the natural source of mosquito coil.</title>
        <authorList>
            <person name="Yamashiro T."/>
            <person name="Shiraishi A."/>
            <person name="Satake H."/>
            <person name="Nakayama K."/>
        </authorList>
    </citation>
    <scope>NUCLEOTIDE SEQUENCE</scope>
</reference>
<gene>
    <name evidence="1" type="ORF">Tci_827167</name>
</gene>
<protein>
    <submittedName>
        <fullName evidence="1">Uncharacterized protein</fullName>
    </submittedName>
</protein>
<proteinExistence type="predicted"/>
<dbReference type="EMBL" id="BKCJ010964271">
    <property type="protein sequence ID" value="GFC55197.1"/>
    <property type="molecule type" value="Genomic_DNA"/>
</dbReference>
<dbReference type="AlphaFoldDB" id="A0A699Q3G0"/>
<comment type="caution">
    <text evidence="1">The sequence shown here is derived from an EMBL/GenBank/DDBJ whole genome shotgun (WGS) entry which is preliminary data.</text>
</comment>
<feature type="non-terminal residue" evidence="1">
    <location>
        <position position="188"/>
    </location>
</feature>